<keyword evidence="5 8" id="KW-0812">Transmembrane</keyword>
<dbReference type="GO" id="GO:0009103">
    <property type="term" value="P:lipopolysaccharide biosynthetic process"/>
    <property type="evidence" value="ECO:0007669"/>
    <property type="project" value="UniProtKB-ARBA"/>
</dbReference>
<dbReference type="PANTHER" id="PTHR33908:SF3">
    <property type="entry name" value="UNDECAPRENYL PHOSPHATE-ALPHA-4-AMINO-4-DEOXY-L-ARABINOSE ARABINOSYL TRANSFERASE"/>
    <property type="match status" value="1"/>
</dbReference>
<dbReference type="Pfam" id="PF13231">
    <property type="entry name" value="PMT_2"/>
    <property type="match status" value="1"/>
</dbReference>
<feature type="transmembrane region" description="Helical" evidence="8">
    <location>
        <begin position="90"/>
        <end position="111"/>
    </location>
</feature>
<dbReference type="InterPro" id="IPR038731">
    <property type="entry name" value="RgtA/B/C-like"/>
</dbReference>
<dbReference type="AlphaFoldDB" id="A0A1F5YWR7"/>
<feature type="transmembrane region" description="Helical" evidence="8">
    <location>
        <begin position="403"/>
        <end position="424"/>
    </location>
</feature>
<proteinExistence type="predicted"/>
<dbReference type="EMBL" id="MFJA01000004">
    <property type="protein sequence ID" value="OGG04417.1"/>
    <property type="molecule type" value="Genomic_DNA"/>
</dbReference>
<keyword evidence="7 8" id="KW-0472">Membrane</keyword>
<feature type="transmembrane region" description="Helical" evidence="8">
    <location>
        <begin position="166"/>
        <end position="183"/>
    </location>
</feature>
<feature type="transmembrane region" description="Helical" evidence="8">
    <location>
        <begin position="141"/>
        <end position="160"/>
    </location>
</feature>
<feature type="transmembrane region" description="Helical" evidence="8">
    <location>
        <begin position="377"/>
        <end position="397"/>
    </location>
</feature>
<evidence type="ECO:0000256" key="1">
    <source>
        <dbReference type="ARBA" id="ARBA00004651"/>
    </source>
</evidence>
<keyword evidence="3" id="KW-0328">Glycosyltransferase</keyword>
<evidence type="ECO:0000256" key="6">
    <source>
        <dbReference type="ARBA" id="ARBA00022989"/>
    </source>
</evidence>
<dbReference type="GO" id="GO:0016763">
    <property type="term" value="F:pentosyltransferase activity"/>
    <property type="evidence" value="ECO:0007669"/>
    <property type="project" value="TreeGrafter"/>
</dbReference>
<keyword evidence="6 8" id="KW-1133">Transmembrane helix</keyword>
<name>A0A1F5YWR7_9BACT</name>
<reference evidence="10 11" key="1">
    <citation type="journal article" date="2016" name="Nat. Commun.">
        <title>Thousands of microbial genomes shed light on interconnected biogeochemical processes in an aquifer system.</title>
        <authorList>
            <person name="Anantharaman K."/>
            <person name="Brown C.T."/>
            <person name="Hug L.A."/>
            <person name="Sharon I."/>
            <person name="Castelle C.J."/>
            <person name="Probst A.J."/>
            <person name="Thomas B.C."/>
            <person name="Singh A."/>
            <person name="Wilkins M.J."/>
            <person name="Karaoz U."/>
            <person name="Brodie E.L."/>
            <person name="Williams K.H."/>
            <person name="Hubbard S.S."/>
            <person name="Banfield J.F."/>
        </authorList>
    </citation>
    <scope>NUCLEOTIDE SEQUENCE [LARGE SCALE GENOMIC DNA]</scope>
</reference>
<evidence type="ECO:0000256" key="5">
    <source>
        <dbReference type="ARBA" id="ARBA00022692"/>
    </source>
</evidence>
<keyword evidence="4" id="KW-0808">Transferase</keyword>
<dbReference type="Proteomes" id="UP000176665">
    <property type="component" value="Unassembled WGS sequence"/>
</dbReference>
<comment type="subcellular location">
    <subcellularLocation>
        <location evidence="1">Cell membrane</location>
        <topology evidence="1">Multi-pass membrane protein</topology>
    </subcellularLocation>
</comment>
<evidence type="ECO:0000256" key="2">
    <source>
        <dbReference type="ARBA" id="ARBA00022475"/>
    </source>
</evidence>
<dbReference type="InterPro" id="IPR050297">
    <property type="entry name" value="LipidA_mod_glycosyltrf_83"/>
</dbReference>
<dbReference type="PANTHER" id="PTHR33908">
    <property type="entry name" value="MANNOSYLTRANSFERASE YKCB-RELATED"/>
    <property type="match status" value="1"/>
</dbReference>
<organism evidence="10 11">
    <name type="scientific">Candidatus Gottesmanbacteria bacterium RBG_16_37_8</name>
    <dbReference type="NCBI Taxonomy" id="1798371"/>
    <lineage>
        <taxon>Bacteria</taxon>
        <taxon>Candidatus Gottesmaniibacteriota</taxon>
    </lineage>
</organism>
<dbReference type="GO" id="GO:0005886">
    <property type="term" value="C:plasma membrane"/>
    <property type="evidence" value="ECO:0007669"/>
    <property type="project" value="UniProtKB-SubCell"/>
</dbReference>
<accession>A0A1F5YWR7</accession>
<evidence type="ECO:0000313" key="11">
    <source>
        <dbReference type="Proteomes" id="UP000176665"/>
    </source>
</evidence>
<gene>
    <name evidence="10" type="ORF">A2W14_01925</name>
</gene>
<feature type="non-terminal residue" evidence="10">
    <location>
        <position position="475"/>
    </location>
</feature>
<evidence type="ECO:0000256" key="8">
    <source>
        <dbReference type="SAM" id="Phobius"/>
    </source>
</evidence>
<feature type="transmembrane region" description="Helical" evidence="8">
    <location>
        <begin position="348"/>
        <end position="365"/>
    </location>
</feature>
<feature type="transmembrane region" description="Helical" evidence="8">
    <location>
        <begin position="211"/>
        <end position="229"/>
    </location>
</feature>
<protein>
    <recommendedName>
        <fullName evidence="9">Glycosyltransferase RgtA/B/C/D-like domain-containing protein</fullName>
    </recommendedName>
</protein>
<feature type="transmembrane region" description="Helical" evidence="8">
    <location>
        <begin position="324"/>
        <end position="342"/>
    </location>
</feature>
<keyword evidence="2" id="KW-1003">Cell membrane</keyword>
<evidence type="ECO:0000256" key="3">
    <source>
        <dbReference type="ARBA" id="ARBA00022676"/>
    </source>
</evidence>
<dbReference type="GO" id="GO:0010041">
    <property type="term" value="P:response to iron(III) ion"/>
    <property type="evidence" value="ECO:0007669"/>
    <property type="project" value="TreeGrafter"/>
</dbReference>
<evidence type="ECO:0000259" key="9">
    <source>
        <dbReference type="Pfam" id="PF13231"/>
    </source>
</evidence>
<evidence type="ECO:0000313" key="10">
    <source>
        <dbReference type="EMBL" id="OGG04417.1"/>
    </source>
</evidence>
<dbReference type="STRING" id="1798371.A2W14_01925"/>
<comment type="caution">
    <text evidence="10">The sequence shown here is derived from an EMBL/GenBank/DDBJ whole genome shotgun (WGS) entry which is preliminary data.</text>
</comment>
<evidence type="ECO:0000256" key="7">
    <source>
        <dbReference type="ARBA" id="ARBA00023136"/>
    </source>
</evidence>
<sequence>MVFLGVITILAAILRFYQLGQVPSSLEWDEVALGYDAYSILKTGRDQFGQFLPVTFRSLDDYKPPIYEYLAVPSVFLFGLNAFSTRLPSALAGIGTIVLVYFFTKLIFSQLPMIKKHSVKGGLLAAFLLAVSPWHIQFSRAAFEVNVACFITLLAVFFFLKGLKNSRFFILSAVFFGLDLFSYHSARVVAPLLLLSLLIIFNQNLPSRKTVLTHLLIFGIFLLAVLPILRSKDAQIRFRATNIFRPAARYLNELDLDKIFLDKRLSDTKAGYTDAGKIFHNQRFIFFDYIILQKAFNNYLSNFGFEYLFIKGDAPLHHAPDFGLFHLLEFPFLVAGLLFLLFKGFNRYSLFLFAWLLIAPLPNAVTREAPHSVRTLLILPVYQIISAGGLILFYSLLKNQKKWVYLSFYICLAFIFAGNHGYYLHQYYVHTNLDVAANWKYGRKEAVAFTEKVKNKYDKILVSLTVDMPYIFWLY</sequence>
<feature type="domain" description="Glycosyltransferase RgtA/B/C/D-like" evidence="9">
    <location>
        <begin position="63"/>
        <end position="228"/>
    </location>
</feature>
<evidence type="ECO:0000256" key="4">
    <source>
        <dbReference type="ARBA" id="ARBA00022679"/>
    </source>
</evidence>
<feature type="transmembrane region" description="Helical" evidence="8">
    <location>
        <begin position="117"/>
        <end position="134"/>
    </location>
</feature>